<reference evidence="2" key="1">
    <citation type="submission" date="2022-07" db="EMBL/GenBank/DDBJ databases">
        <title>Chromosome-level genome of Muraenolepis orangiensis.</title>
        <authorList>
            <person name="Kim J."/>
        </authorList>
    </citation>
    <scope>NUCLEOTIDE SEQUENCE</scope>
    <source>
        <strain evidence="2">KU_S4_2022</strain>
        <tissue evidence="2">Muscle</tissue>
    </source>
</reference>
<dbReference type="EMBL" id="JANIIK010000044">
    <property type="protein sequence ID" value="KAJ3604431.1"/>
    <property type="molecule type" value="Genomic_DNA"/>
</dbReference>
<comment type="caution">
    <text evidence="2">The sequence shown here is derived from an EMBL/GenBank/DDBJ whole genome shotgun (WGS) entry which is preliminary data.</text>
</comment>
<evidence type="ECO:0000313" key="2">
    <source>
        <dbReference type="EMBL" id="KAJ3604431.1"/>
    </source>
</evidence>
<sequence length="81" mass="9301">MPTGRMWTLRNNPGPFGSGSLEHLSTGTSRATAVSQGRMVPHRWHAQRVTPSRIEENLQTLDFRLPEEDMKQMSPWTAPWR</sequence>
<name>A0A9Q0ECT4_9TELE</name>
<gene>
    <name evidence="2" type="ORF">NHX12_029172</name>
</gene>
<evidence type="ECO:0000256" key="1">
    <source>
        <dbReference type="SAM" id="MobiDB-lite"/>
    </source>
</evidence>
<dbReference type="AlphaFoldDB" id="A0A9Q0ECT4"/>
<dbReference type="SUPFAM" id="SSF51430">
    <property type="entry name" value="NAD(P)-linked oxidoreductase"/>
    <property type="match status" value="1"/>
</dbReference>
<accession>A0A9Q0ECT4</accession>
<dbReference type="Proteomes" id="UP001148018">
    <property type="component" value="Unassembled WGS sequence"/>
</dbReference>
<organism evidence="2 3">
    <name type="scientific">Muraenolepis orangiensis</name>
    <name type="common">Patagonian moray cod</name>
    <dbReference type="NCBI Taxonomy" id="630683"/>
    <lineage>
        <taxon>Eukaryota</taxon>
        <taxon>Metazoa</taxon>
        <taxon>Chordata</taxon>
        <taxon>Craniata</taxon>
        <taxon>Vertebrata</taxon>
        <taxon>Euteleostomi</taxon>
        <taxon>Actinopterygii</taxon>
        <taxon>Neopterygii</taxon>
        <taxon>Teleostei</taxon>
        <taxon>Neoteleostei</taxon>
        <taxon>Acanthomorphata</taxon>
        <taxon>Zeiogadaria</taxon>
        <taxon>Gadariae</taxon>
        <taxon>Gadiformes</taxon>
        <taxon>Muraenolepidoidei</taxon>
        <taxon>Muraenolepididae</taxon>
        <taxon>Muraenolepis</taxon>
    </lineage>
</organism>
<evidence type="ECO:0000313" key="3">
    <source>
        <dbReference type="Proteomes" id="UP001148018"/>
    </source>
</evidence>
<keyword evidence="3" id="KW-1185">Reference proteome</keyword>
<protein>
    <submittedName>
        <fullName evidence="2">Uncharacterized protein</fullName>
    </submittedName>
</protein>
<dbReference type="InterPro" id="IPR036812">
    <property type="entry name" value="NAD(P)_OxRdtase_dom_sf"/>
</dbReference>
<feature type="region of interest" description="Disordered" evidence="1">
    <location>
        <begin position="1"/>
        <end position="24"/>
    </location>
</feature>
<proteinExistence type="predicted"/>